<comment type="caution">
    <text evidence="9">The sequence shown here is derived from an EMBL/GenBank/DDBJ whole genome shotgun (WGS) entry which is preliminary data.</text>
</comment>
<sequence>MTGKNSGGLIDLPLGKEAADVFIHNARVLCVYTGRVLSGYNVVIKGKHIGYVGPSTAMTGPDTQIIDGQDQILVPGYIDAHAHGDYITSPPALARAVVPRGTTGLLSDTHDLCGALGARGMELMLELTEGLPLKFYLCLPVTNPALPEIEGGDILSAGEFQYYLNHPRVVSASELVGWKRVIDGDPVVLIKLAAIRAAGKRVEGHAAGCSLEKLSALINAGVTSCHESISPRDVEQRLTAGLYTMVRHGSIRQELPALAGLLAEDWAERGRLLLTPDWMSPGDIMENGYMDFIIKEAIGRGVPPVRAIRMAAINPATYLGLDNLVGGIAPGRLADINFLESLENPVPVRVMVEGKMAAENGKLLTDIPGRCPAFTTADWRPGRVPAFRPRAEHFRVPAPEPGAARQTVPAMRFAGGTLTRLEEVTLPVQDGLLVPEGDVLKISMLHLDGRKFVTAFLTGFGARIGGLALSVAHDHHMPMVLGCRDEDMAVAVNRMLELGGGLVAVQDGRVTAECALPVGGIMSPREVPELAGELAAVEDYLRAAGCRSDRPFVTLAFLSFVGIPYARITPRGLYDVRQGKIVFPARD</sequence>
<evidence type="ECO:0000313" key="9">
    <source>
        <dbReference type="EMBL" id="OAT85282.1"/>
    </source>
</evidence>
<dbReference type="InterPro" id="IPR032466">
    <property type="entry name" value="Metal_Hydrolase"/>
</dbReference>
<evidence type="ECO:0000313" key="10">
    <source>
        <dbReference type="Proteomes" id="UP000078532"/>
    </source>
</evidence>
<dbReference type="AlphaFoldDB" id="A0A1B7LGP7"/>
<comment type="cofactor">
    <cofactor evidence="6">
        <name>Mn(2+)</name>
        <dbReference type="ChEBI" id="CHEBI:29035"/>
    </cofactor>
</comment>
<evidence type="ECO:0000256" key="5">
    <source>
        <dbReference type="ARBA" id="ARBA00047720"/>
    </source>
</evidence>
<accession>A0A1B7LGP7</accession>
<dbReference type="EC" id="3.5.4.2" evidence="2 6"/>
<dbReference type="Gene3D" id="3.20.20.140">
    <property type="entry name" value="Metal-dependent hydrolases"/>
    <property type="match status" value="1"/>
</dbReference>
<dbReference type="HAMAP" id="MF_01518">
    <property type="entry name" value="Adenine_deamin"/>
    <property type="match status" value="1"/>
</dbReference>
<dbReference type="Pfam" id="PF13382">
    <property type="entry name" value="Adenine_deam_C"/>
    <property type="match status" value="1"/>
</dbReference>
<dbReference type="Proteomes" id="UP000078532">
    <property type="component" value="Unassembled WGS sequence"/>
</dbReference>
<protein>
    <recommendedName>
        <fullName evidence="2 6">Adenine deaminase</fullName>
        <shortName evidence="6">Adenase</shortName>
        <shortName evidence="6">Adenine aminase</shortName>
        <ecNumber evidence="2 6">3.5.4.2</ecNumber>
    </recommendedName>
</protein>
<dbReference type="RefSeq" id="WP_066667052.1">
    <property type="nucleotide sequence ID" value="NZ_LYVF01000069.1"/>
</dbReference>
<dbReference type="Pfam" id="PF01979">
    <property type="entry name" value="Amidohydro_1"/>
    <property type="match status" value="1"/>
</dbReference>
<dbReference type="SUPFAM" id="SSF51556">
    <property type="entry name" value="Metallo-dependent hydrolases"/>
    <property type="match status" value="1"/>
</dbReference>
<gene>
    <name evidence="6" type="primary">ade</name>
    <name evidence="9" type="ORF">A6M21_07010</name>
</gene>
<proteinExistence type="inferred from homology"/>
<evidence type="ECO:0000256" key="6">
    <source>
        <dbReference type="HAMAP-Rule" id="MF_01518"/>
    </source>
</evidence>
<feature type="domain" description="Amidohydrolase-related" evidence="7">
    <location>
        <begin position="72"/>
        <end position="356"/>
    </location>
</feature>
<organism evidence="9 10">
    <name type="scientific">Desulfotomaculum copahuensis</name>
    <dbReference type="NCBI Taxonomy" id="1838280"/>
    <lineage>
        <taxon>Bacteria</taxon>
        <taxon>Bacillati</taxon>
        <taxon>Bacillota</taxon>
        <taxon>Clostridia</taxon>
        <taxon>Eubacteriales</taxon>
        <taxon>Desulfotomaculaceae</taxon>
        <taxon>Desulfotomaculum</taxon>
    </lineage>
</organism>
<keyword evidence="3 6" id="KW-0378">Hydrolase</keyword>
<dbReference type="Gene3D" id="2.30.40.10">
    <property type="entry name" value="Urease, subunit C, domain 1"/>
    <property type="match status" value="1"/>
</dbReference>
<evidence type="ECO:0000259" key="7">
    <source>
        <dbReference type="Pfam" id="PF01979"/>
    </source>
</evidence>
<dbReference type="InterPro" id="IPR026912">
    <property type="entry name" value="Adenine_deam_C"/>
</dbReference>
<dbReference type="InterPro" id="IPR011059">
    <property type="entry name" value="Metal-dep_hydrolase_composite"/>
</dbReference>
<feature type="domain" description="Adenine deaminase C-terminal" evidence="8">
    <location>
        <begin position="417"/>
        <end position="578"/>
    </location>
</feature>
<dbReference type="OrthoDB" id="9775607at2"/>
<dbReference type="GO" id="GO:0000034">
    <property type="term" value="F:adenine deaminase activity"/>
    <property type="evidence" value="ECO:0007669"/>
    <property type="project" value="UniProtKB-UniRule"/>
</dbReference>
<keyword evidence="4 6" id="KW-0464">Manganese</keyword>
<dbReference type="EMBL" id="LYVF01000069">
    <property type="protein sequence ID" value="OAT85282.1"/>
    <property type="molecule type" value="Genomic_DNA"/>
</dbReference>
<evidence type="ECO:0000256" key="4">
    <source>
        <dbReference type="ARBA" id="ARBA00023211"/>
    </source>
</evidence>
<dbReference type="InterPro" id="IPR006680">
    <property type="entry name" value="Amidohydro-rel"/>
</dbReference>
<evidence type="ECO:0000256" key="3">
    <source>
        <dbReference type="ARBA" id="ARBA00022801"/>
    </source>
</evidence>
<dbReference type="PANTHER" id="PTHR11113:SF2">
    <property type="entry name" value="ADENINE DEAMINASE"/>
    <property type="match status" value="1"/>
</dbReference>
<comment type="similarity">
    <text evidence="1 6">Belongs to the metallo-dependent hydrolases superfamily. Adenine deaminase family.</text>
</comment>
<dbReference type="SUPFAM" id="SSF51338">
    <property type="entry name" value="Composite domain of metallo-dependent hydrolases"/>
    <property type="match status" value="1"/>
</dbReference>
<dbReference type="STRING" id="1838280.A6M21_07010"/>
<dbReference type="GO" id="GO:0006146">
    <property type="term" value="P:adenine catabolic process"/>
    <property type="evidence" value="ECO:0007669"/>
    <property type="project" value="InterPro"/>
</dbReference>
<reference evidence="9 10" key="1">
    <citation type="submission" date="2016-04" db="EMBL/GenBank/DDBJ databases">
        <authorList>
            <person name="Evans L.H."/>
            <person name="Alamgir A."/>
            <person name="Owens N."/>
            <person name="Weber N.D."/>
            <person name="Virtaneva K."/>
            <person name="Barbian K."/>
            <person name="Babar A."/>
            <person name="Rosenke K."/>
        </authorList>
    </citation>
    <scope>NUCLEOTIDE SEQUENCE [LARGE SCALE GENOMIC DNA]</scope>
    <source>
        <strain evidence="9 10">LMa1</strain>
    </source>
</reference>
<name>A0A1B7LGP7_9FIRM</name>
<evidence type="ECO:0000256" key="1">
    <source>
        <dbReference type="ARBA" id="ARBA00006773"/>
    </source>
</evidence>
<evidence type="ECO:0000259" key="8">
    <source>
        <dbReference type="Pfam" id="PF13382"/>
    </source>
</evidence>
<keyword evidence="10" id="KW-1185">Reference proteome</keyword>
<evidence type="ECO:0000256" key="2">
    <source>
        <dbReference type="ARBA" id="ARBA00012782"/>
    </source>
</evidence>
<comment type="catalytic activity">
    <reaction evidence="5 6">
        <text>adenine + H2O + H(+) = hypoxanthine + NH4(+)</text>
        <dbReference type="Rhea" id="RHEA:23688"/>
        <dbReference type="ChEBI" id="CHEBI:15377"/>
        <dbReference type="ChEBI" id="CHEBI:15378"/>
        <dbReference type="ChEBI" id="CHEBI:16708"/>
        <dbReference type="ChEBI" id="CHEBI:17368"/>
        <dbReference type="ChEBI" id="CHEBI:28938"/>
        <dbReference type="EC" id="3.5.4.2"/>
    </reaction>
</comment>
<dbReference type="InterPro" id="IPR006679">
    <property type="entry name" value="Adenine_deam"/>
</dbReference>
<dbReference type="PANTHER" id="PTHR11113">
    <property type="entry name" value="N-ACETYLGLUCOSAMINE-6-PHOSPHATE DEACETYLASE"/>
    <property type="match status" value="1"/>
</dbReference>